<dbReference type="Pfam" id="PF10400">
    <property type="entry name" value="Vir_act_alpha_C"/>
    <property type="match status" value="1"/>
</dbReference>
<dbReference type="InterPro" id="IPR018309">
    <property type="entry name" value="Tscrpt_reg_PadR_C"/>
</dbReference>
<protein>
    <recommendedName>
        <fullName evidence="2">Transcription regulator PadR C-terminal domain-containing protein</fullName>
    </recommendedName>
</protein>
<keyword evidence="4" id="KW-1185">Reference proteome</keyword>
<comment type="caution">
    <text evidence="3">The sequence shown here is derived from an EMBL/GenBank/DDBJ whole genome shotgun (WGS) entry which is preliminary data.</text>
</comment>
<sequence>MRTWLVEGEVDHTVRLQPLLRSFFFWLMEPEELQRHLAQEARFFTAMAEQYRAYAAAKDRGDFGDSAQTLSTRVAVEAGVRLYQALADWAEWARTVPPATSAASGPEQPTDAQPPQELPSADT</sequence>
<gene>
    <name evidence="3" type="ORF">ACGFZB_24220</name>
</gene>
<dbReference type="Proteomes" id="UP001604267">
    <property type="component" value="Unassembled WGS sequence"/>
</dbReference>
<feature type="domain" description="Transcription regulator PadR C-terminal" evidence="2">
    <location>
        <begin position="19"/>
        <end position="95"/>
    </location>
</feature>
<evidence type="ECO:0000259" key="2">
    <source>
        <dbReference type="Pfam" id="PF10400"/>
    </source>
</evidence>
<reference evidence="3 4" key="1">
    <citation type="submission" date="2024-10" db="EMBL/GenBank/DDBJ databases">
        <title>The Natural Products Discovery Center: Release of the First 8490 Sequenced Strains for Exploring Actinobacteria Biosynthetic Diversity.</title>
        <authorList>
            <person name="Kalkreuter E."/>
            <person name="Kautsar S.A."/>
            <person name="Yang D."/>
            <person name="Bader C.D."/>
            <person name="Teijaro C.N."/>
            <person name="Fluegel L."/>
            <person name="Davis C.M."/>
            <person name="Simpson J.R."/>
            <person name="Lauterbach L."/>
            <person name="Steele A.D."/>
            <person name="Gui C."/>
            <person name="Meng S."/>
            <person name="Li G."/>
            <person name="Viehrig K."/>
            <person name="Ye F."/>
            <person name="Su P."/>
            <person name="Kiefer A.F."/>
            <person name="Nichols A."/>
            <person name="Cepeda A.J."/>
            <person name="Yan W."/>
            <person name="Fan B."/>
            <person name="Jiang Y."/>
            <person name="Adhikari A."/>
            <person name="Zheng C.-J."/>
            <person name="Schuster L."/>
            <person name="Cowan T.M."/>
            <person name="Smanski M.J."/>
            <person name="Chevrette M.G."/>
            <person name="De Carvalho L.P.S."/>
            <person name="Shen B."/>
        </authorList>
    </citation>
    <scope>NUCLEOTIDE SEQUENCE [LARGE SCALE GENOMIC DNA]</scope>
    <source>
        <strain evidence="3 4">NPDC048320</strain>
    </source>
</reference>
<proteinExistence type="predicted"/>
<name>A0ABW7B8J8_9ACTN</name>
<organism evidence="3 4">
    <name type="scientific">Streptomyces cinerochromogenes</name>
    <dbReference type="NCBI Taxonomy" id="66422"/>
    <lineage>
        <taxon>Bacteria</taxon>
        <taxon>Bacillati</taxon>
        <taxon>Actinomycetota</taxon>
        <taxon>Actinomycetes</taxon>
        <taxon>Kitasatosporales</taxon>
        <taxon>Streptomycetaceae</taxon>
        <taxon>Streptomyces</taxon>
    </lineage>
</organism>
<dbReference type="RefSeq" id="WP_392819488.1">
    <property type="nucleotide sequence ID" value="NZ_JBICYV010000012.1"/>
</dbReference>
<accession>A0ABW7B8J8</accession>
<dbReference type="EMBL" id="JBICYV010000012">
    <property type="protein sequence ID" value="MFG3013518.1"/>
    <property type="molecule type" value="Genomic_DNA"/>
</dbReference>
<feature type="region of interest" description="Disordered" evidence="1">
    <location>
        <begin position="97"/>
        <end position="123"/>
    </location>
</feature>
<evidence type="ECO:0000313" key="4">
    <source>
        <dbReference type="Proteomes" id="UP001604267"/>
    </source>
</evidence>
<evidence type="ECO:0000256" key="1">
    <source>
        <dbReference type="SAM" id="MobiDB-lite"/>
    </source>
</evidence>
<evidence type="ECO:0000313" key="3">
    <source>
        <dbReference type="EMBL" id="MFG3013518.1"/>
    </source>
</evidence>